<dbReference type="Proteomes" id="UP000774326">
    <property type="component" value="Unassembled WGS sequence"/>
</dbReference>
<evidence type="ECO:0000313" key="2">
    <source>
        <dbReference type="Proteomes" id="UP000774326"/>
    </source>
</evidence>
<organism evidence="1 2">
    <name type="scientific">Wickerhamomyces pijperi</name>
    <name type="common">Yeast</name>
    <name type="synonym">Pichia pijperi</name>
    <dbReference type="NCBI Taxonomy" id="599730"/>
    <lineage>
        <taxon>Eukaryota</taxon>
        <taxon>Fungi</taxon>
        <taxon>Dikarya</taxon>
        <taxon>Ascomycota</taxon>
        <taxon>Saccharomycotina</taxon>
        <taxon>Saccharomycetes</taxon>
        <taxon>Phaffomycetales</taxon>
        <taxon>Wickerhamomycetaceae</taxon>
        <taxon>Wickerhamomyces</taxon>
    </lineage>
</organism>
<protein>
    <submittedName>
        <fullName evidence="1">Uncharacterized protein</fullName>
    </submittedName>
</protein>
<proteinExistence type="predicted"/>
<reference evidence="1" key="2">
    <citation type="submission" date="2021-01" db="EMBL/GenBank/DDBJ databases">
        <authorList>
            <person name="Schikora-Tamarit M.A."/>
        </authorList>
    </citation>
    <scope>NUCLEOTIDE SEQUENCE</scope>
    <source>
        <strain evidence="1">CBS2887</strain>
    </source>
</reference>
<gene>
    <name evidence="1" type="ORF">WICPIJ_004499</name>
</gene>
<sequence length="71" mass="8383">MTAVKVRIWFIKVLWETQTPFKVPSGDLENSMYAKSDNCSTGRCEFFLSLRDWWKLPRTLVFQKSIPFGHL</sequence>
<reference evidence="1" key="1">
    <citation type="journal article" date="2021" name="Open Biol.">
        <title>Shared evolutionary footprints suggest mitochondrial oxidative damage underlies multiple complex I losses in fungi.</title>
        <authorList>
            <person name="Schikora-Tamarit M.A."/>
            <person name="Marcet-Houben M."/>
            <person name="Nosek J."/>
            <person name="Gabaldon T."/>
        </authorList>
    </citation>
    <scope>NUCLEOTIDE SEQUENCE</scope>
    <source>
        <strain evidence="1">CBS2887</strain>
    </source>
</reference>
<accession>A0A9P8TLZ7</accession>
<name>A0A9P8TLZ7_WICPI</name>
<comment type="caution">
    <text evidence="1">The sequence shown here is derived from an EMBL/GenBank/DDBJ whole genome shotgun (WGS) entry which is preliminary data.</text>
</comment>
<dbReference type="AlphaFoldDB" id="A0A9P8TLZ7"/>
<evidence type="ECO:0000313" key="1">
    <source>
        <dbReference type="EMBL" id="KAH3684528.1"/>
    </source>
</evidence>
<dbReference type="EMBL" id="JAEUBG010002418">
    <property type="protein sequence ID" value="KAH3684528.1"/>
    <property type="molecule type" value="Genomic_DNA"/>
</dbReference>
<keyword evidence="2" id="KW-1185">Reference proteome</keyword>